<evidence type="ECO:0000313" key="2">
    <source>
        <dbReference type="Proteomes" id="UP000607311"/>
    </source>
</evidence>
<proteinExistence type="predicted"/>
<dbReference type="Proteomes" id="UP000607311">
    <property type="component" value="Unassembled WGS sequence"/>
</dbReference>
<gene>
    <name evidence="1" type="ORF">Vse01_25260</name>
</gene>
<reference evidence="1" key="1">
    <citation type="submission" date="2021-01" db="EMBL/GenBank/DDBJ databases">
        <title>Whole genome shotgun sequence of Verrucosispora sediminis NBRC 107745.</title>
        <authorList>
            <person name="Komaki H."/>
            <person name="Tamura T."/>
        </authorList>
    </citation>
    <scope>NUCLEOTIDE SEQUENCE</scope>
    <source>
        <strain evidence="1">NBRC 107745</strain>
    </source>
</reference>
<dbReference type="RefSeq" id="WP_093404061.1">
    <property type="nucleotide sequence ID" value="NZ_BOPD01000014.1"/>
</dbReference>
<sequence length="173" mass="18729">MTGIFPAVQLTRCFPEAHGFVLLDPARLDQHLGANSTGRDLLELFSTTEAGDTVTRAGIALPLTGVTAGYYTVLVRHAVDRSPWSTAAVSSPGWILGSVTGSLLLCGLGHLRHWTPDHSEHRRVAVPPGWYEIEVRAHPHAEGSDDGTYEFVLTPTPTQPAFRADPTRQLAIL</sequence>
<accession>A0A9W5XL46</accession>
<protein>
    <submittedName>
        <fullName evidence="1">Uncharacterized protein</fullName>
    </submittedName>
</protein>
<organism evidence="1 2">
    <name type="scientific">Micromonospora sediminimaris</name>
    <dbReference type="NCBI Taxonomy" id="547162"/>
    <lineage>
        <taxon>Bacteria</taxon>
        <taxon>Bacillati</taxon>
        <taxon>Actinomycetota</taxon>
        <taxon>Actinomycetes</taxon>
        <taxon>Micromonosporales</taxon>
        <taxon>Micromonosporaceae</taxon>
        <taxon>Micromonospora</taxon>
    </lineage>
</organism>
<dbReference type="OrthoDB" id="5185905at2"/>
<dbReference type="EMBL" id="BOPD01000014">
    <property type="protein sequence ID" value="GIJ33378.1"/>
    <property type="molecule type" value="Genomic_DNA"/>
</dbReference>
<evidence type="ECO:0000313" key="1">
    <source>
        <dbReference type="EMBL" id="GIJ33378.1"/>
    </source>
</evidence>
<dbReference type="AlphaFoldDB" id="A0A9W5XL46"/>
<comment type="caution">
    <text evidence="1">The sequence shown here is derived from an EMBL/GenBank/DDBJ whole genome shotgun (WGS) entry which is preliminary data.</text>
</comment>
<name>A0A9W5XL46_9ACTN</name>
<keyword evidence="2" id="KW-1185">Reference proteome</keyword>